<accession>A0A0V0SLE2</accession>
<sequence>MLSNQMKMTTNACRIYILPTNWKLKLHQSQDACQDVFPPLVDRSESTARWACSAKKSKKVCEVGSSASFPHVDLSIGIVRPLAVGTPVVVVPSGSRMQRCRDSFQLPSILIGGHSTCYALPIVLPFLCQPGS</sequence>
<dbReference type="Proteomes" id="UP000054630">
    <property type="component" value="Unassembled WGS sequence"/>
</dbReference>
<evidence type="ECO:0000313" key="2">
    <source>
        <dbReference type="Proteomes" id="UP000054630"/>
    </source>
</evidence>
<dbReference type="OrthoDB" id="10594303at2759"/>
<evidence type="ECO:0000313" key="1">
    <source>
        <dbReference type="EMBL" id="KRX27614.1"/>
    </source>
</evidence>
<dbReference type="EMBL" id="JYDL01000002">
    <property type="protein sequence ID" value="KRX27614.1"/>
    <property type="molecule type" value="Genomic_DNA"/>
</dbReference>
<organism evidence="1 2">
    <name type="scientific">Trichinella nelsoni</name>
    <dbReference type="NCBI Taxonomy" id="6336"/>
    <lineage>
        <taxon>Eukaryota</taxon>
        <taxon>Metazoa</taxon>
        <taxon>Ecdysozoa</taxon>
        <taxon>Nematoda</taxon>
        <taxon>Enoplea</taxon>
        <taxon>Dorylaimia</taxon>
        <taxon>Trichinellida</taxon>
        <taxon>Trichinellidae</taxon>
        <taxon>Trichinella</taxon>
    </lineage>
</organism>
<name>A0A0V0SLE2_9BILA</name>
<comment type="caution">
    <text evidence="1">The sequence shown here is derived from an EMBL/GenBank/DDBJ whole genome shotgun (WGS) entry which is preliminary data.</text>
</comment>
<keyword evidence="2" id="KW-1185">Reference proteome</keyword>
<reference evidence="1 2" key="1">
    <citation type="submission" date="2015-01" db="EMBL/GenBank/DDBJ databases">
        <title>Evolution of Trichinella species and genotypes.</title>
        <authorList>
            <person name="Korhonen P.K."/>
            <person name="Edoardo P."/>
            <person name="Giuseppe L.R."/>
            <person name="Gasser R.B."/>
        </authorList>
    </citation>
    <scope>NUCLEOTIDE SEQUENCE [LARGE SCALE GENOMIC DNA]</scope>
    <source>
        <strain evidence="1">ISS37</strain>
    </source>
</reference>
<dbReference type="AlphaFoldDB" id="A0A0V0SLE2"/>
<proteinExistence type="predicted"/>
<gene>
    <name evidence="1" type="ORF">T07_4842</name>
</gene>
<protein>
    <submittedName>
        <fullName evidence="1">Uncharacterized protein</fullName>
    </submittedName>
</protein>